<dbReference type="PANTHER" id="PTHR43544:SF37">
    <property type="entry name" value="C-FACTOR-LIKE"/>
    <property type="match status" value="1"/>
</dbReference>
<dbReference type="Ensembl" id="ENSCMIT00000013254.1">
    <property type="protein sequence ID" value="ENSCMIP00000012962.1"/>
    <property type="gene ID" value="ENSCMIG00000006565.1"/>
</dbReference>
<dbReference type="OrthoDB" id="7289984at2759"/>
<accession>A0A4W3HCS5</accession>
<dbReference type="PRINTS" id="PR00080">
    <property type="entry name" value="SDRFAMILY"/>
</dbReference>
<dbReference type="PRINTS" id="PR00081">
    <property type="entry name" value="GDHRDH"/>
</dbReference>
<comment type="similarity">
    <text evidence="1">Belongs to the short-chain dehydrogenases/reductases (SDR) family.</text>
</comment>
<reference evidence="2" key="4">
    <citation type="submission" date="2025-08" db="UniProtKB">
        <authorList>
            <consortium name="Ensembl"/>
        </authorList>
    </citation>
    <scope>IDENTIFICATION</scope>
</reference>
<dbReference type="GeneID" id="103184302"/>
<dbReference type="SUPFAM" id="SSF51735">
    <property type="entry name" value="NAD(P)-binding Rossmann-fold domains"/>
    <property type="match status" value="1"/>
</dbReference>
<proteinExistence type="inferred from homology"/>
<dbReference type="Pfam" id="PF00106">
    <property type="entry name" value="adh_short"/>
    <property type="match status" value="1"/>
</dbReference>
<dbReference type="Proteomes" id="UP000314986">
    <property type="component" value="Unassembled WGS sequence"/>
</dbReference>
<dbReference type="InterPro" id="IPR036291">
    <property type="entry name" value="NAD(P)-bd_dom_sf"/>
</dbReference>
<dbReference type="InterPro" id="IPR051468">
    <property type="entry name" value="Fungal_SecMetab_SDRs"/>
</dbReference>
<dbReference type="KEGG" id="cmk:103184302"/>
<name>A0A4W3HCS5_CALMI</name>
<sequence>MANILLGAALVTGANRGIGLELIRQLVDSERSPRVLFVGCREPEGPRVRDLKNIAEKHPNVIVVKLDVTDSQSIAECVEQVEKVLEKGGLNLLINDAGIATCDTLETLTAEIMEQTFATNIVAPIMMAKAFVPTLKRAAALSNFKGLSCSKAAVINMSSILGSLELNIDVKGPDDAYSYKTSKAAVNMFTQCLAKQLNPDGILYAALHPSWVQTDMGGNEAPLSVEDSICGLIQVMTSLSDKSEHFLDWKGDHLPW</sequence>
<evidence type="ECO:0000313" key="2">
    <source>
        <dbReference type="Ensembl" id="ENSCMIP00000012962.1"/>
    </source>
</evidence>
<reference evidence="3" key="2">
    <citation type="journal article" date="2007" name="PLoS Biol.">
        <title>Survey sequencing and comparative analysis of the elephant shark (Callorhinchus milii) genome.</title>
        <authorList>
            <person name="Venkatesh B."/>
            <person name="Kirkness E.F."/>
            <person name="Loh Y.H."/>
            <person name="Halpern A.L."/>
            <person name="Lee A.P."/>
            <person name="Johnson J."/>
            <person name="Dandona N."/>
            <person name="Viswanathan L.D."/>
            <person name="Tay A."/>
            <person name="Venter J.C."/>
            <person name="Strausberg R.L."/>
            <person name="Brenner S."/>
        </authorList>
    </citation>
    <scope>NUCLEOTIDE SEQUENCE [LARGE SCALE GENOMIC DNA]</scope>
</reference>
<dbReference type="GeneTree" id="ENSGT00940000163363"/>
<protein>
    <submittedName>
        <fullName evidence="2">Uncharacterized oxidoreductase C663.06c-like</fullName>
    </submittedName>
</protein>
<dbReference type="InterPro" id="IPR002347">
    <property type="entry name" value="SDR_fam"/>
</dbReference>
<dbReference type="OMA" id="EHYTKAG"/>
<organism evidence="2 3">
    <name type="scientific">Callorhinchus milii</name>
    <name type="common">Ghost shark</name>
    <dbReference type="NCBI Taxonomy" id="7868"/>
    <lineage>
        <taxon>Eukaryota</taxon>
        <taxon>Metazoa</taxon>
        <taxon>Chordata</taxon>
        <taxon>Craniata</taxon>
        <taxon>Vertebrata</taxon>
        <taxon>Chondrichthyes</taxon>
        <taxon>Holocephali</taxon>
        <taxon>Chimaeriformes</taxon>
        <taxon>Callorhinchidae</taxon>
        <taxon>Callorhinchus</taxon>
    </lineage>
</organism>
<reference evidence="3" key="1">
    <citation type="journal article" date="2006" name="Science">
        <title>Ancient noncoding elements conserved in the human genome.</title>
        <authorList>
            <person name="Venkatesh B."/>
            <person name="Kirkness E.F."/>
            <person name="Loh Y.H."/>
            <person name="Halpern A.L."/>
            <person name="Lee A.P."/>
            <person name="Johnson J."/>
            <person name="Dandona N."/>
            <person name="Viswanathan L.D."/>
            <person name="Tay A."/>
            <person name="Venter J.C."/>
            <person name="Strausberg R.L."/>
            <person name="Brenner S."/>
        </authorList>
    </citation>
    <scope>NUCLEOTIDE SEQUENCE [LARGE SCALE GENOMIC DNA]</scope>
</reference>
<dbReference type="AlphaFoldDB" id="A0A4W3HCS5"/>
<reference evidence="2" key="5">
    <citation type="submission" date="2025-09" db="UniProtKB">
        <authorList>
            <consortium name="Ensembl"/>
        </authorList>
    </citation>
    <scope>IDENTIFICATION</scope>
</reference>
<keyword evidence="3" id="KW-1185">Reference proteome</keyword>
<evidence type="ECO:0000313" key="3">
    <source>
        <dbReference type="Proteomes" id="UP000314986"/>
    </source>
</evidence>
<evidence type="ECO:0000256" key="1">
    <source>
        <dbReference type="RuleBase" id="RU000363"/>
    </source>
</evidence>
<dbReference type="CDD" id="cd05325">
    <property type="entry name" value="carb_red_sniffer_like_SDR_c"/>
    <property type="match status" value="1"/>
</dbReference>
<dbReference type="InParanoid" id="A0A4W3HCS5"/>
<dbReference type="GO" id="GO:0016491">
    <property type="term" value="F:oxidoreductase activity"/>
    <property type="evidence" value="ECO:0007669"/>
    <property type="project" value="TreeGrafter"/>
</dbReference>
<dbReference type="GO" id="GO:0005737">
    <property type="term" value="C:cytoplasm"/>
    <property type="evidence" value="ECO:0007669"/>
    <property type="project" value="TreeGrafter"/>
</dbReference>
<dbReference type="STRING" id="7868.ENSCMIP00000012962"/>
<dbReference type="PANTHER" id="PTHR43544">
    <property type="entry name" value="SHORT-CHAIN DEHYDROGENASE/REDUCTASE"/>
    <property type="match status" value="1"/>
</dbReference>
<gene>
    <name evidence="2" type="primary">LOC103184302</name>
</gene>
<dbReference type="Gene3D" id="3.40.50.720">
    <property type="entry name" value="NAD(P)-binding Rossmann-like Domain"/>
    <property type="match status" value="1"/>
</dbReference>
<reference evidence="3" key="3">
    <citation type="journal article" date="2014" name="Nature">
        <title>Elephant shark genome provides unique insights into gnathostome evolution.</title>
        <authorList>
            <consortium name="International Elephant Shark Genome Sequencing Consortium"/>
            <person name="Venkatesh B."/>
            <person name="Lee A.P."/>
            <person name="Ravi V."/>
            <person name="Maurya A.K."/>
            <person name="Lian M.M."/>
            <person name="Swann J.B."/>
            <person name="Ohta Y."/>
            <person name="Flajnik M.F."/>
            <person name="Sutoh Y."/>
            <person name="Kasahara M."/>
            <person name="Hoon S."/>
            <person name="Gangu V."/>
            <person name="Roy S.W."/>
            <person name="Irimia M."/>
            <person name="Korzh V."/>
            <person name="Kondrychyn I."/>
            <person name="Lim Z.W."/>
            <person name="Tay B.H."/>
            <person name="Tohari S."/>
            <person name="Kong K.W."/>
            <person name="Ho S."/>
            <person name="Lorente-Galdos B."/>
            <person name="Quilez J."/>
            <person name="Marques-Bonet T."/>
            <person name="Raney B.J."/>
            <person name="Ingham P.W."/>
            <person name="Tay A."/>
            <person name="Hillier L.W."/>
            <person name="Minx P."/>
            <person name="Boehm T."/>
            <person name="Wilson R.K."/>
            <person name="Brenner S."/>
            <person name="Warren W.C."/>
        </authorList>
    </citation>
    <scope>NUCLEOTIDE SEQUENCE [LARGE SCALE GENOMIC DNA]</scope>
</reference>